<dbReference type="EMBL" id="JACSQL010000012">
    <property type="protein sequence ID" value="MBD7970487.1"/>
    <property type="molecule type" value="Genomic_DNA"/>
</dbReference>
<sequence length="157" mass="18338">MIVIFDTISSKILPGILIAIVTSLITVKLSMKQFYTQKWWERKTDTYSKIIEELSYLQYYFGEQFTEGVQIKKINSDVSNELWKDFNNSKQQIFKTYASGAFIISDRSTKALEDLIRNIEQESSDGDYVGDFDRWYGAVKECIQIIRDEAKKDLKTK</sequence>
<keyword evidence="3" id="KW-1185">Reference proteome</keyword>
<accession>A0ABR8T411</accession>
<protein>
    <submittedName>
        <fullName evidence="2">Uncharacterized protein</fullName>
    </submittedName>
</protein>
<dbReference type="Proteomes" id="UP000608071">
    <property type="component" value="Unassembled WGS sequence"/>
</dbReference>
<name>A0ABR8T411_9BACL</name>
<reference evidence="2 3" key="1">
    <citation type="submission" date="2020-08" db="EMBL/GenBank/DDBJ databases">
        <title>A Genomic Blueprint of the Chicken Gut Microbiome.</title>
        <authorList>
            <person name="Gilroy R."/>
            <person name="Ravi A."/>
            <person name="Getino M."/>
            <person name="Pursley I."/>
            <person name="Horton D.L."/>
            <person name="Alikhan N.-F."/>
            <person name="Baker D."/>
            <person name="Gharbi K."/>
            <person name="Hall N."/>
            <person name="Watson M."/>
            <person name="Adriaenssens E.M."/>
            <person name="Foster-Nyarko E."/>
            <person name="Jarju S."/>
            <person name="Secka A."/>
            <person name="Antonio M."/>
            <person name="Oren A."/>
            <person name="Chaudhuri R."/>
            <person name="La Ragione R.M."/>
            <person name="Hildebrand F."/>
            <person name="Pallen M.J."/>
        </authorList>
    </citation>
    <scope>NUCLEOTIDE SEQUENCE [LARGE SCALE GENOMIC DNA]</scope>
    <source>
        <strain evidence="2 3">Sa2BVA9</strain>
    </source>
</reference>
<keyword evidence="1" id="KW-0472">Membrane</keyword>
<dbReference type="RefSeq" id="WP_191803621.1">
    <property type="nucleotide sequence ID" value="NZ_JACSQL010000012.1"/>
</dbReference>
<evidence type="ECO:0000313" key="2">
    <source>
        <dbReference type="EMBL" id="MBD7970487.1"/>
    </source>
</evidence>
<comment type="caution">
    <text evidence="2">The sequence shown here is derived from an EMBL/GenBank/DDBJ whole genome shotgun (WGS) entry which is preliminary data.</text>
</comment>
<evidence type="ECO:0000256" key="1">
    <source>
        <dbReference type="SAM" id="Phobius"/>
    </source>
</evidence>
<gene>
    <name evidence="2" type="ORF">H9647_20685</name>
</gene>
<evidence type="ECO:0000313" key="3">
    <source>
        <dbReference type="Proteomes" id="UP000608071"/>
    </source>
</evidence>
<proteinExistence type="predicted"/>
<feature type="transmembrane region" description="Helical" evidence="1">
    <location>
        <begin position="12"/>
        <end position="31"/>
    </location>
</feature>
<keyword evidence="1" id="KW-0812">Transmembrane</keyword>
<organism evidence="2 3">
    <name type="scientific">Paenibacillus gallinarum</name>
    <dbReference type="NCBI Taxonomy" id="2762232"/>
    <lineage>
        <taxon>Bacteria</taxon>
        <taxon>Bacillati</taxon>
        <taxon>Bacillota</taxon>
        <taxon>Bacilli</taxon>
        <taxon>Bacillales</taxon>
        <taxon>Paenibacillaceae</taxon>
        <taxon>Paenibacillus</taxon>
    </lineage>
</organism>
<keyword evidence="1" id="KW-1133">Transmembrane helix</keyword>